<dbReference type="PANTHER" id="PTHR47234">
    <property type="match status" value="1"/>
</dbReference>
<keyword evidence="4 8" id="KW-0812">Transmembrane</keyword>
<evidence type="ECO:0000259" key="12">
    <source>
        <dbReference type="Pfam" id="PF07715"/>
    </source>
</evidence>
<reference evidence="13 14" key="1">
    <citation type="submission" date="2018-07" db="EMBL/GenBank/DDBJ databases">
        <title>Dyella monticola sp. nov. and Dyella psychrodurans sp. nov. isolated from monsoon evergreen broad-leaved forest soil of Dinghu Mountain, China.</title>
        <authorList>
            <person name="Gao Z."/>
            <person name="Qiu L."/>
        </authorList>
    </citation>
    <scope>NUCLEOTIDE SEQUENCE [LARGE SCALE GENOMIC DNA]</scope>
    <source>
        <strain evidence="13 14">4MSK11</strain>
    </source>
</reference>
<keyword evidence="14" id="KW-1185">Reference proteome</keyword>
<organism evidence="13 14">
    <name type="scientific">Dyella psychrodurans</name>
    <dbReference type="NCBI Taxonomy" id="1927960"/>
    <lineage>
        <taxon>Bacteria</taxon>
        <taxon>Pseudomonadati</taxon>
        <taxon>Pseudomonadota</taxon>
        <taxon>Gammaproteobacteria</taxon>
        <taxon>Lysobacterales</taxon>
        <taxon>Rhodanobacteraceae</taxon>
        <taxon>Dyella</taxon>
    </lineage>
</organism>
<keyword evidence="13" id="KW-0675">Receptor</keyword>
<feature type="signal peptide" evidence="10">
    <location>
        <begin position="1"/>
        <end position="24"/>
    </location>
</feature>
<protein>
    <submittedName>
        <fullName evidence="13">TonB-dependent receptor</fullName>
    </submittedName>
</protein>
<dbReference type="SUPFAM" id="SSF56935">
    <property type="entry name" value="Porins"/>
    <property type="match status" value="1"/>
</dbReference>
<feature type="domain" description="TonB-dependent receptor-like beta-barrel" evidence="11">
    <location>
        <begin position="309"/>
        <end position="780"/>
    </location>
</feature>
<feature type="chain" id="PRO_5016704247" evidence="10">
    <location>
        <begin position="25"/>
        <end position="826"/>
    </location>
</feature>
<dbReference type="InterPro" id="IPR036942">
    <property type="entry name" value="Beta-barrel_TonB_sf"/>
</dbReference>
<evidence type="ECO:0000256" key="10">
    <source>
        <dbReference type="SAM" id="SignalP"/>
    </source>
</evidence>
<evidence type="ECO:0000256" key="7">
    <source>
        <dbReference type="ARBA" id="ARBA00023237"/>
    </source>
</evidence>
<comment type="caution">
    <text evidence="13">The sequence shown here is derived from an EMBL/GenBank/DDBJ whole genome shotgun (WGS) entry which is preliminary data.</text>
</comment>
<keyword evidence="10" id="KW-0732">Signal</keyword>
<keyword evidence="2 8" id="KW-0813">Transport</keyword>
<dbReference type="InterPro" id="IPR000531">
    <property type="entry name" value="Beta-barrel_TonB"/>
</dbReference>
<dbReference type="Pfam" id="PF00593">
    <property type="entry name" value="TonB_dep_Rec_b-barrel"/>
    <property type="match status" value="1"/>
</dbReference>
<dbReference type="InterPro" id="IPR012910">
    <property type="entry name" value="Plug_dom"/>
</dbReference>
<keyword evidence="7 8" id="KW-0998">Cell outer membrane</keyword>
<dbReference type="AlphaFoldDB" id="A0A370X0V7"/>
<dbReference type="Gene3D" id="2.40.170.20">
    <property type="entry name" value="TonB-dependent receptor, beta-barrel domain"/>
    <property type="match status" value="1"/>
</dbReference>
<feature type="domain" description="TonB-dependent receptor plug" evidence="12">
    <location>
        <begin position="59"/>
        <end position="179"/>
    </location>
</feature>
<dbReference type="Gene3D" id="2.170.130.10">
    <property type="entry name" value="TonB-dependent receptor, plug domain"/>
    <property type="match status" value="1"/>
</dbReference>
<evidence type="ECO:0000313" key="13">
    <source>
        <dbReference type="EMBL" id="RDS82043.1"/>
    </source>
</evidence>
<name>A0A370X0V7_9GAMM</name>
<evidence type="ECO:0000256" key="8">
    <source>
        <dbReference type="PROSITE-ProRule" id="PRU01360"/>
    </source>
</evidence>
<keyword evidence="3 8" id="KW-1134">Transmembrane beta strand</keyword>
<comment type="similarity">
    <text evidence="8 9">Belongs to the TonB-dependent receptor family.</text>
</comment>
<evidence type="ECO:0000256" key="2">
    <source>
        <dbReference type="ARBA" id="ARBA00022448"/>
    </source>
</evidence>
<keyword evidence="6 8" id="KW-0472">Membrane</keyword>
<proteinExistence type="inferred from homology"/>
<dbReference type="CDD" id="cd01347">
    <property type="entry name" value="ligand_gated_channel"/>
    <property type="match status" value="1"/>
</dbReference>
<evidence type="ECO:0000313" key="14">
    <source>
        <dbReference type="Proteomes" id="UP000255334"/>
    </source>
</evidence>
<evidence type="ECO:0000256" key="4">
    <source>
        <dbReference type="ARBA" id="ARBA00022692"/>
    </source>
</evidence>
<dbReference type="PROSITE" id="PS52016">
    <property type="entry name" value="TONB_DEPENDENT_REC_3"/>
    <property type="match status" value="1"/>
</dbReference>
<dbReference type="PANTHER" id="PTHR47234:SF3">
    <property type="entry name" value="SECRETIN_TONB SHORT N-TERMINAL DOMAIN-CONTAINING PROTEIN"/>
    <property type="match status" value="1"/>
</dbReference>
<keyword evidence="5 9" id="KW-0798">TonB box</keyword>
<dbReference type="InterPro" id="IPR039426">
    <property type="entry name" value="TonB-dep_rcpt-like"/>
</dbReference>
<evidence type="ECO:0000256" key="3">
    <source>
        <dbReference type="ARBA" id="ARBA00022452"/>
    </source>
</evidence>
<evidence type="ECO:0000256" key="9">
    <source>
        <dbReference type="RuleBase" id="RU003357"/>
    </source>
</evidence>
<comment type="subcellular location">
    <subcellularLocation>
        <location evidence="1 8">Cell outer membrane</location>
        <topology evidence="1 8">Multi-pass membrane protein</topology>
    </subcellularLocation>
</comment>
<dbReference type="EMBL" id="QRBF01000006">
    <property type="protein sequence ID" value="RDS82043.1"/>
    <property type="molecule type" value="Genomic_DNA"/>
</dbReference>
<dbReference type="OrthoDB" id="9805434at2"/>
<evidence type="ECO:0000256" key="1">
    <source>
        <dbReference type="ARBA" id="ARBA00004571"/>
    </source>
</evidence>
<dbReference type="Pfam" id="PF07715">
    <property type="entry name" value="Plug"/>
    <property type="match status" value="1"/>
</dbReference>
<sequence length="826" mass="90088">MPCKRHALWLSMVFAGLAVSSLHAQDNASQNDTSQQNSNVKQLQQVIVTGTRTTDRTVAESLSPVDVISPQDLAATGQTDLASALNVLLPSLDFPHTAITDGNDGLRPATLRGLSPDDVLVLVNGKRYHTSSLINYNYAVGRGSAPVDFNSIPMSAIDHIEVLRDGAAAQYGSDAIAGVVNVILKGAPGAGKNEIDTYGGIMDKGDGANNGVEGTVAVPLGNAGNGATAPGWLRLSFNYQSVMSTNRAAVTDPTVNYPPAVFYGTNFPPPTPYERYGEPAQKIYQAVINFQYDLNSNAQLYGFLDLSKRTAKSNGFWRFWNNYDNTVPAVYPNGFLPQFDNPTKDYQGVFGVRGKALGWNWDLSANYGENNLQFDIQNSINSNLYYSTGYSPTSFYAGSYTTRLFTLDLDANREFDLGFLKNPLSVAWGVEFKQDTYAVGSGDAASWYFNPNTIDPNTGDVYTAGSQVWGGIKPSLAGTWKRNNGAVYIDLENDLTDKLSVGAAGRFEDYDDGIGSVAAGKLSARYQFTDTFALRGTVSNGFRAPSLAQMNYSSTVTLVENEQLVQVGTLRPNNPLAISYGAKPLTPEQSTNISVGSVWQPSNHFSSTVDLYQVRVNHQIVYSDQMNNTNPNYPQYGEIQFFLNGADVTSRGADVVFNGIQDLGNWGSLVGSVSANYNRISVTGVTNPTLFGPYSQALLTDGTPRTKYVFSGDWNYHHFKLHADVTRYGEVSEITIDTPQSINDFGAPSVGQIYAARWITDLTASYNWRQWTFSAGVDNLFNQYPTKVILPNIAGDEYAAVGLQYSSLSPFGFDGRYWFGKIAYNW</sequence>
<evidence type="ECO:0000256" key="6">
    <source>
        <dbReference type="ARBA" id="ARBA00023136"/>
    </source>
</evidence>
<gene>
    <name evidence="13" type="ORF">DWU99_15840</name>
</gene>
<evidence type="ECO:0000256" key="5">
    <source>
        <dbReference type="ARBA" id="ARBA00023077"/>
    </source>
</evidence>
<dbReference type="InterPro" id="IPR037066">
    <property type="entry name" value="Plug_dom_sf"/>
</dbReference>
<accession>A0A370X0V7</accession>
<dbReference type="Proteomes" id="UP000255334">
    <property type="component" value="Unassembled WGS sequence"/>
</dbReference>
<evidence type="ECO:0000259" key="11">
    <source>
        <dbReference type="Pfam" id="PF00593"/>
    </source>
</evidence>
<dbReference type="GO" id="GO:0009279">
    <property type="term" value="C:cell outer membrane"/>
    <property type="evidence" value="ECO:0007669"/>
    <property type="project" value="UniProtKB-SubCell"/>
</dbReference>